<name>A0A9N9KL08_9GLOM</name>
<dbReference type="GO" id="GO:0003724">
    <property type="term" value="F:RNA helicase activity"/>
    <property type="evidence" value="ECO:0007669"/>
    <property type="project" value="InterPro"/>
</dbReference>
<evidence type="ECO:0000313" key="3">
    <source>
        <dbReference type="Proteomes" id="UP000789759"/>
    </source>
</evidence>
<proteinExistence type="predicted"/>
<keyword evidence="3" id="KW-1185">Reference proteome</keyword>
<protein>
    <submittedName>
        <fullName evidence="2">23394_t:CDS:1</fullName>
    </submittedName>
</protein>
<feature type="non-terminal residue" evidence="2">
    <location>
        <position position="82"/>
    </location>
</feature>
<evidence type="ECO:0000313" key="2">
    <source>
        <dbReference type="EMBL" id="CAG8840426.1"/>
    </source>
</evidence>
<comment type="caution">
    <text evidence="2">The sequence shown here is derived from an EMBL/GenBank/DDBJ whole genome shotgun (WGS) entry which is preliminary data.</text>
</comment>
<accession>A0A9N9KL08</accession>
<dbReference type="EMBL" id="CAJVQA010090112">
    <property type="protein sequence ID" value="CAG8840426.1"/>
    <property type="molecule type" value="Genomic_DNA"/>
</dbReference>
<sequence>MSENMNLQNIKIVNKTTERYYYPVVFYFCGSSESGKSKFVTELFSNKLYYKLKKAKLEPDYWTGYNGQEFVLFDEYNTKIYW</sequence>
<dbReference type="AlphaFoldDB" id="A0A9N9KL08"/>
<dbReference type="Pfam" id="PF00910">
    <property type="entry name" value="RNA_helicase"/>
    <property type="match status" value="1"/>
</dbReference>
<evidence type="ECO:0000259" key="1">
    <source>
        <dbReference type="Pfam" id="PF00910"/>
    </source>
</evidence>
<dbReference type="InterPro" id="IPR000605">
    <property type="entry name" value="Helicase_SF3_ssDNA/RNA_vir"/>
</dbReference>
<feature type="domain" description="Helicase superfamily 3 single-stranded DNA/RNA virus" evidence="1">
    <location>
        <begin position="27"/>
        <end position="77"/>
    </location>
</feature>
<reference evidence="2" key="1">
    <citation type="submission" date="2021-06" db="EMBL/GenBank/DDBJ databases">
        <authorList>
            <person name="Kallberg Y."/>
            <person name="Tangrot J."/>
            <person name="Rosling A."/>
        </authorList>
    </citation>
    <scope>NUCLEOTIDE SEQUENCE</scope>
    <source>
        <strain evidence="2">FL966</strain>
    </source>
</reference>
<organism evidence="2 3">
    <name type="scientific">Cetraspora pellucida</name>
    <dbReference type="NCBI Taxonomy" id="1433469"/>
    <lineage>
        <taxon>Eukaryota</taxon>
        <taxon>Fungi</taxon>
        <taxon>Fungi incertae sedis</taxon>
        <taxon>Mucoromycota</taxon>
        <taxon>Glomeromycotina</taxon>
        <taxon>Glomeromycetes</taxon>
        <taxon>Diversisporales</taxon>
        <taxon>Gigasporaceae</taxon>
        <taxon>Cetraspora</taxon>
    </lineage>
</organism>
<dbReference type="GO" id="GO:0003723">
    <property type="term" value="F:RNA binding"/>
    <property type="evidence" value="ECO:0007669"/>
    <property type="project" value="InterPro"/>
</dbReference>
<gene>
    <name evidence="2" type="ORF">CPELLU_LOCUS22011</name>
</gene>
<dbReference type="Proteomes" id="UP000789759">
    <property type="component" value="Unassembled WGS sequence"/>
</dbReference>